<comment type="caution">
    <text evidence="1">The sequence shown here is derived from an EMBL/GenBank/DDBJ whole genome shotgun (WGS) entry which is preliminary data.</text>
</comment>
<sequence>MNSKWNNRNNFTFRGKEKNAITIWNKAFALSNDFRIYNLREKPMIPIQPTVRRWKKLARGVVKINVDAAINEECMGLEVIARDDDGFVLGGHGCIKKKTFNSDWAMLTM</sequence>
<dbReference type="Proteomes" id="UP000828251">
    <property type="component" value="Unassembled WGS sequence"/>
</dbReference>
<proteinExistence type="predicted"/>
<keyword evidence="2" id="KW-1185">Reference proteome</keyword>
<evidence type="ECO:0000313" key="1">
    <source>
        <dbReference type="EMBL" id="KAH1072556.1"/>
    </source>
</evidence>
<evidence type="ECO:0008006" key="3">
    <source>
        <dbReference type="Google" id="ProtNLM"/>
    </source>
</evidence>
<accession>A0A9D3ZX56</accession>
<dbReference type="OrthoDB" id="985400at2759"/>
<organism evidence="1 2">
    <name type="scientific">Gossypium stocksii</name>
    <dbReference type="NCBI Taxonomy" id="47602"/>
    <lineage>
        <taxon>Eukaryota</taxon>
        <taxon>Viridiplantae</taxon>
        <taxon>Streptophyta</taxon>
        <taxon>Embryophyta</taxon>
        <taxon>Tracheophyta</taxon>
        <taxon>Spermatophyta</taxon>
        <taxon>Magnoliopsida</taxon>
        <taxon>eudicotyledons</taxon>
        <taxon>Gunneridae</taxon>
        <taxon>Pentapetalae</taxon>
        <taxon>rosids</taxon>
        <taxon>malvids</taxon>
        <taxon>Malvales</taxon>
        <taxon>Malvaceae</taxon>
        <taxon>Malvoideae</taxon>
        <taxon>Gossypium</taxon>
    </lineage>
</organism>
<protein>
    <recommendedName>
        <fullName evidence="3">RNase H type-1 domain-containing protein</fullName>
    </recommendedName>
</protein>
<dbReference type="EMBL" id="JAIQCV010000008">
    <property type="protein sequence ID" value="KAH1072556.1"/>
    <property type="molecule type" value="Genomic_DNA"/>
</dbReference>
<dbReference type="AlphaFoldDB" id="A0A9D3ZX56"/>
<evidence type="ECO:0000313" key="2">
    <source>
        <dbReference type="Proteomes" id="UP000828251"/>
    </source>
</evidence>
<name>A0A9D3ZX56_9ROSI</name>
<reference evidence="1 2" key="1">
    <citation type="journal article" date="2021" name="Plant Biotechnol. J.">
        <title>Multi-omics assisted identification of the key and species-specific regulatory components of drought-tolerant mechanisms in Gossypium stocksii.</title>
        <authorList>
            <person name="Yu D."/>
            <person name="Ke L."/>
            <person name="Zhang D."/>
            <person name="Wu Y."/>
            <person name="Sun Y."/>
            <person name="Mei J."/>
            <person name="Sun J."/>
            <person name="Sun Y."/>
        </authorList>
    </citation>
    <scope>NUCLEOTIDE SEQUENCE [LARGE SCALE GENOMIC DNA]</scope>
    <source>
        <strain evidence="2">cv. E1</strain>
        <tissue evidence="1">Leaf</tissue>
    </source>
</reference>
<gene>
    <name evidence="1" type="ORF">J1N35_024884</name>
</gene>